<evidence type="ECO:0000313" key="3">
    <source>
        <dbReference type="Proteomes" id="UP000183376"/>
    </source>
</evidence>
<dbReference type="SUPFAM" id="SSF53474">
    <property type="entry name" value="alpha/beta-Hydrolases"/>
    <property type="match status" value="1"/>
</dbReference>
<protein>
    <submittedName>
        <fullName evidence="2">Lipase (Class 2)</fullName>
    </submittedName>
</protein>
<gene>
    <name evidence="2" type="ORF">SAMN04489726_7045</name>
</gene>
<organism evidence="2 3">
    <name type="scientific">Allokutzneria albata</name>
    <name type="common">Kibdelosporangium albatum</name>
    <dbReference type="NCBI Taxonomy" id="211114"/>
    <lineage>
        <taxon>Bacteria</taxon>
        <taxon>Bacillati</taxon>
        <taxon>Actinomycetota</taxon>
        <taxon>Actinomycetes</taxon>
        <taxon>Pseudonocardiales</taxon>
        <taxon>Pseudonocardiaceae</taxon>
        <taxon>Allokutzneria</taxon>
    </lineage>
</organism>
<dbReference type="GO" id="GO:0016298">
    <property type="term" value="F:lipase activity"/>
    <property type="evidence" value="ECO:0007669"/>
    <property type="project" value="TreeGrafter"/>
</dbReference>
<evidence type="ECO:0000256" key="1">
    <source>
        <dbReference type="SAM" id="SignalP"/>
    </source>
</evidence>
<dbReference type="STRING" id="211114.SAMN04489726_7045"/>
<dbReference type="RefSeq" id="WP_081899911.1">
    <property type="nucleotide sequence ID" value="NZ_JOEF01000001.1"/>
</dbReference>
<dbReference type="OrthoDB" id="8871309at2"/>
<feature type="signal peptide" evidence="1">
    <location>
        <begin position="1"/>
        <end position="21"/>
    </location>
</feature>
<name>A0A1H0C628_ALLAB</name>
<accession>A0A1H0C628</accession>
<keyword evidence="3" id="KW-1185">Reference proteome</keyword>
<feature type="chain" id="PRO_5009247360" evidence="1">
    <location>
        <begin position="22"/>
        <end position="245"/>
    </location>
</feature>
<dbReference type="InterPro" id="IPR029058">
    <property type="entry name" value="AB_hydrolase_fold"/>
</dbReference>
<dbReference type="InterPro" id="IPR002918">
    <property type="entry name" value="Lipase_EstA/Esterase_EstB"/>
</dbReference>
<dbReference type="eggNOG" id="COG1075">
    <property type="taxonomic scope" value="Bacteria"/>
</dbReference>
<dbReference type="EMBL" id="LT629701">
    <property type="protein sequence ID" value="SDN53328.1"/>
    <property type="molecule type" value="Genomic_DNA"/>
</dbReference>
<dbReference type="Proteomes" id="UP000183376">
    <property type="component" value="Chromosome I"/>
</dbReference>
<dbReference type="PANTHER" id="PTHR32015:SF1">
    <property type="entry name" value="LIPASE"/>
    <property type="match status" value="1"/>
</dbReference>
<dbReference type="PANTHER" id="PTHR32015">
    <property type="entry name" value="FASTING INDUCED LIPASE"/>
    <property type="match status" value="1"/>
</dbReference>
<dbReference type="AlphaFoldDB" id="A0A1H0C628"/>
<dbReference type="Gene3D" id="3.40.50.1820">
    <property type="entry name" value="alpha/beta hydrolase"/>
    <property type="match status" value="1"/>
</dbReference>
<keyword evidence="1" id="KW-0732">Signal</keyword>
<sequence>MKTFAVVLLVVSAAVAPAAKASTVDASCGRPVILLHGTANDSRGTWRELTAELRKDKRCVYAPDYGNRARNPIALSAKEIGAYVDRVLADTGSSEVDIVGYSQGGVVARHYLKFLGGTTKVNSVISIASPHHGIPGTLPDWLVKRCPACSDQLATSPFMKALNDGGDLVGSVRYTTIGSRHDGLVPLASQTLSGPADRVTNVVVQDTCPLDFTGHGQMTHARPVIKWTVNALRRGGLADPAHRAC</sequence>
<proteinExistence type="predicted"/>
<evidence type="ECO:0000313" key="2">
    <source>
        <dbReference type="EMBL" id="SDN53328.1"/>
    </source>
</evidence>
<reference evidence="2 3" key="1">
    <citation type="submission" date="2016-10" db="EMBL/GenBank/DDBJ databases">
        <authorList>
            <person name="de Groot N.N."/>
        </authorList>
    </citation>
    <scope>NUCLEOTIDE SEQUENCE [LARGE SCALE GENOMIC DNA]</scope>
    <source>
        <strain evidence="2 3">DSM 44149</strain>
    </source>
</reference>
<dbReference type="Pfam" id="PF01674">
    <property type="entry name" value="Lipase_2"/>
    <property type="match status" value="1"/>
</dbReference>
<dbReference type="GO" id="GO:0016042">
    <property type="term" value="P:lipid catabolic process"/>
    <property type="evidence" value="ECO:0007669"/>
    <property type="project" value="InterPro"/>
</dbReference>